<feature type="region of interest" description="Disordered" evidence="1">
    <location>
        <begin position="1"/>
        <end position="28"/>
    </location>
</feature>
<evidence type="ECO:0000313" key="2">
    <source>
        <dbReference type="EMBL" id="KAJ9189588.1"/>
    </source>
</evidence>
<proteinExistence type="predicted"/>
<evidence type="ECO:0000313" key="3">
    <source>
        <dbReference type="Proteomes" id="UP001174677"/>
    </source>
</evidence>
<dbReference type="InterPro" id="IPR020526">
    <property type="entry name" value="Ribosomal_cL38"/>
</dbReference>
<evidence type="ECO:0008006" key="4">
    <source>
        <dbReference type="Google" id="ProtNLM"/>
    </source>
</evidence>
<accession>A0ABQ9NBC1</accession>
<keyword evidence="3" id="KW-1185">Reference proteome</keyword>
<name>A0ABQ9NBC1_HEVBR</name>
<comment type="caution">
    <text evidence="2">The sequence shown here is derived from an EMBL/GenBank/DDBJ whole genome shotgun (WGS) entry which is preliminary data.</text>
</comment>
<protein>
    <recommendedName>
        <fullName evidence="4">50S ribosomal protein L31, chloroplastic</fullName>
    </recommendedName>
</protein>
<dbReference type="PANTHER" id="PTHR36798:SF2">
    <property type="entry name" value="LARGE RIBOSOMAL SUBUNIT PROTEIN CL38"/>
    <property type="match status" value="1"/>
</dbReference>
<dbReference type="Proteomes" id="UP001174677">
    <property type="component" value="Chromosome 1"/>
</dbReference>
<feature type="compositionally biased region" description="Basic residues" evidence="1">
    <location>
        <begin position="12"/>
        <end position="28"/>
    </location>
</feature>
<dbReference type="EMBL" id="JARPOI010000001">
    <property type="protein sequence ID" value="KAJ9189588.1"/>
    <property type="molecule type" value="Genomic_DNA"/>
</dbReference>
<dbReference type="Pfam" id="PF17257">
    <property type="entry name" value="DUF5323"/>
    <property type="match status" value="1"/>
</dbReference>
<evidence type="ECO:0000256" key="1">
    <source>
        <dbReference type="SAM" id="MobiDB-lite"/>
    </source>
</evidence>
<organism evidence="2 3">
    <name type="scientific">Hevea brasiliensis</name>
    <name type="common">Para rubber tree</name>
    <name type="synonym">Siphonia brasiliensis</name>
    <dbReference type="NCBI Taxonomy" id="3981"/>
    <lineage>
        <taxon>Eukaryota</taxon>
        <taxon>Viridiplantae</taxon>
        <taxon>Streptophyta</taxon>
        <taxon>Embryophyta</taxon>
        <taxon>Tracheophyta</taxon>
        <taxon>Spermatophyta</taxon>
        <taxon>Magnoliopsida</taxon>
        <taxon>eudicotyledons</taxon>
        <taxon>Gunneridae</taxon>
        <taxon>Pentapetalae</taxon>
        <taxon>rosids</taxon>
        <taxon>fabids</taxon>
        <taxon>Malpighiales</taxon>
        <taxon>Euphorbiaceae</taxon>
        <taxon>Crotonoideae</taxon>
        <taxon>Micrandreae</taxon>
        <taxon>Hevea</taxon>
    </lineage>
</organism>
<sequence length="66" mass="7726">MVMKMMECSSRPQKKIIAHHMKTGPRKTRPWNIRCKPTVYPLLIPLPRDWTLISHDDDNVDVVDKG</sequence>
<dbReference type="PANTHER" id="PTHR36798">
    <property type="entry name" value="50S RIBOSOMAL PROTEIN 6, CHLOROPLASTIC"/>
    <property type="match status" value="1"/>
</dbReference>
<gene>
    <name evidence="2" type="ORF">P3X46_000862</name>
</gene>
<reference evidence="2" key="1">
    <citation type="journal article" date="2023" name="Plant Biotechnol. J.">
        <title>Chromosome-level wild Hevea brasiliensis genome provides new tools for genomic-assisted breeding and valuable loci to elevate rubber yield.</title>
        <authorList>
            <person name="Cheng H."/>
            <person name="Song X."/>
            <person name="Hu Y."/>
            <person name="Wu T."/>
            <person name="Yang Q."/>
            <person name="An Z."/>
            <person name="Feng S."/>
            <person name="Deng Z."/>
            <person name="Wu W."/>
            <person name="Zeng X."/>
            <person name="Tu M."/>
            <person name="Wang X."/>
            <person name="Huang H."/>
        </authorList>
    </citation>
    <scope>NUCLEOTIDE SEQUENCE</scope>
    <source>
        <strain evidence="2">MT/VB/25A 57/8</strain>
    </source>
</reference>